<accession>A0A411HN98</accession>
<dbReference type="InterPro" id="IPR036278">
    <property type="entry name" value="Sialidase_sf"/>
</dbReference>
<dbReference type="CDD" id="cd15482">
    <property type="entry name" value="Sialidase_non-viral"/>
    <property type="match status" value="1"/>
</dbReference>
<dbReference type="InterPro" id="IPR015943">
    <property type="entry name" value="WD40/YVTN_repeat-like_dom_sf"/>
</dbReference>
<proteinExistence type="predicted"/>
<dbReference type="SUPFAM" id="SSF50939">
    <property type="entry name" value="Sialidases"/>
    <property type="match status" value="2"/>
</dbReference>
<dbReference type="SUPFAM" id="SSF110296">
    <property type="entry name" value="Oligoxyloglucan reducing end-specific cellobiohydrolase"/>
    <property type="match status" value="1"/>
</dbReference>
<dbReference type="PANTHER" id="PTHR43739">
    <property type="entry name" value="XYLOGLUCANASE (EUROFUNG)"/>
    <property type="match status" value="1"/>
</dbReference>
<evidence type="ECO:0000313" key="3">
    <source>
        <dbReference type="Proteomes" id="UP000291562"/>
    </source>
</evidence>
<name>A0A411HN98_9GAMM</name>
<evidence type="ECO:0000313" key="2">
    <source>
        <dbReference type="EMBL" id="QBB71965.1"/>
    </source>
</evidence>
<dbReference type="OrthoDB" id="5711096at2"/>
<dbReference type="GO" id="GO:0010411">
    <property type="term" value="P:xyloglucan metabolic process"/>
    <property type="evidence" value="ECO:0007669"/>
    <property type="project" value="TreeGrafter"/>
</dbReference>
<feature type="chain" id="PRO_5019050145" description="Exo-alpha-sialidase" evidence="1">
    <location>
        <begin position="26"/>
        <end position="983"/>
    </location>
</feature>
<dbReference type="InterPro" id="IPR052025">
    <property type="entry name" value="Xyloglucanase_GH74"/>
</dbReference>
<feature type="signal peptide" evidence="1">
    <location>
        <begin position="1"/>
        <end position="25"/>
    </location>
</feature>
<dbReference type="Proteomes" id="UP000291562">
    <property type="component" value="Chromosome"/>
</dbReference>
<dbReference type="RefSeq" id="WP_129835483.1">
    <property type="nucleotide sequence ID" value="NZ_CP035704.1"/>
</dbReference>
<reference evidence="2 3" key="1">
    <citation type="submission" date="2019-01" db="EMBL/GenBank/DDBJ databases">
        <title>Pseudolysobacter antarctica gen. nov., sp. nov., isolated from Fildes Peninsula, Antarctica.</title>
        <authorList>
            <person name="Wei Z."/>
            <person name="Peng F."/>
        </authorList>
    </citation>
    <scope>NUCLEOTIDE SEQUENCE [LARGE SCALE GENOMIC DNA]</scope>
    <source>
        <strain evidence="2 3">AQ6-296</strain>
    </source>
</reference>
<dbReference type="Gene3D" id="2.130.10.10">
    <property type="entry name" value="YVTN repeat-like/Quinoprotein amine dehydrogenase"/>
    <property type="match status" value="5"/>
</dbReference>
<dbReference type="EMBL" id="CP035704">
    <property type="protein sequence ID" value="QBB71965.1"/>
    <property type="molecule type" value="Genomic_DNA"/>
</dbReference>
<gene>
    <name evidence="2" type="ORF">ELE36_17235</name>
</gene>
<keyword evidence="3" id="KW-1185">Reference proteome</keyword>
<protein>
    <recommendedName>
        <fullName evidence="4">Exo-alpha-sialidase</fullName>
    </recommendedName>
</protein>
<sequence length="983" mass="100864">MQTLRLRYLIVLLSLAVGLTDVVSAGPADWSGQGPFGGSVLALKTDPLLGSRIYAYGSNGFFRSDDSGSSWQSAETGLTEPHPSNGFFIADSLSSGGVWLFDDYGRLFRSTDAGANWSATGFTAITPPYVGSNSLAQAGAGSLWYGAGASGLLKSVDGGATFAAVGGVFAGKTVSFVATNPANLAQVVVGLKSLSSCSTNNCAIYYSSNAGLSWNAATFDATTLPLSPPLSNKNYLQAIAFGPSGSHRIYALYGGSPYSAYLARSDNDGALWTGFNQNGTSLTASPITAANVWLDGNASTNSGTSFTPIATTGRTTNGIAVPTVSALALHASYPARMILGTTYGGVYLSNNSGATWASSNDGLTSTNIRALIVHPNDHTRLFAGYGDAFEPSPAFYRSTSSGTWNVSNSGLNAYQLRTVAFDPTSTSIIGSTILYAVGAGYDWIGGAENNSNTGIYKSTDGGLTWNTIGNGLPPDGLGGHFAGNLRTIIADPRSCTSPPPSGPCITGPLHTWYVTGSGTRTTAAGGDGPHQWRVMKSVDAGVTWSSSENGLPADIINPDGSRSSVNGVTPIVIDPTNSNILYIGTFASGYDALGNSVSPTVATGVFKSINAGATWVQASIGLPTYPGSPQAAYNTLSLVIDPAHPQTLWVSTINANFNTPGQVFKSIDGAATWSVSNAGVSGPDVRALLVDPTDSTVLYAASGGIGPANPGGVYKSIDGGSTWGSISLGLPSNAATSLALDPIDPTVLYAGTSGGVYSITQLPDADADGVPDLIENAGPNGGDANADGQADAQQATVSTTAPGLLGTSGWQAGIQGIADGTRVKHLSEKLQQLQATASGGTQGGYFSAQIISGDCTHAVDVSAVIAGPLGLDNDVHHGTYSYSRGLLRFELPTCTNAIVDITFNNATFGAGWSWRYYGPAVPGDNSTLGWHNATTLVQSQNSNTWRISLKAGQFGSYRPAGAGSILFEGGPAYSEVIFKDGFQ</sequence>
<evidence type="ECO:0000256" key="1">
    <source>
        <dbReference type="SAM" id="SignalP"/>
    </source>
</evidence>
<dbReference type="KEGG" id="xbc:ELE36_17235"/>
<dbReference type="PANTHER" id="PTHR43739:SF5">
    <property type="entry name" value="EXO-ALPHA-SIALIDASE"/>
    <property type="match status" value="1"/>
</dbReference>
<keyword evidence="1" id="KW-0732">Signal</keyword>
<organism evidence="2 3">
    <name type="scientific">Pseudolysobacter antarcticus</name>
    <dbReference type="NCBI Taxonomy" id="2511995"/>
    <lineage>
        <taxon>Bacteria</taxon>
        <taxon>Pseudomonadati</taxon>
        <taxon>Pseudomonadota</taxon>
        <taxon>Gammaproteobacteria</taxon>
        <taxon>Lysobacterales</taxon>
        <taxon>Rhodanobacteraceae</taxon>
        <taxon>Pseudolysobacter</taxon>
    </lineage>
</organism>
<dbReference type="AlphaFoldDB" id="A0A411HN98"/>
<evidence type="ECO:0008006" key="4">
    <source>
        <dbReference type="Google" id="ProtNLM"/>
    </source>
</evidence>